<dbReference type="InterPro" id="IPR035969">
    <property type="entry name" value="Rab-GAP_TBC_sf"/>
</dbReference>
<feature type="domain" description="Rab-GAP TBC" evidence="1">
    <location>
        <begin position="99"/>
        <end position="339"/>
    </location>
</feature>
<dbReference type="PANTHER" id="PTHR22957:SF26">
    <property type="entry name" value="LD44506P"/>
    <property type="match status" value="1"/>
</dbReference>
<dbReference type="SMART" id="SM00164">
    <property type="entry name" value="TBC"/>
    <property type="match status" value="1"/>
</dbReference>
<proteinExistence type="predicted"/>
<dbReference type="VEuPathDB" id="TriTrypDB:TvY486_0602310"/>
<dbReference type="Gene3D" id="1.10.472.80">
    <property type="entry name" value="Ypt/Rab-GAP domain of gyp1p, domain 3"/>
    <property type="match status" value="1"/>
</dbReference>
<evidence type="ECO:0000313" key="2">
    <source>
        <dbReference type="EMBL" id="CCC48440.1"/>
    </source>
</evidence>
<name>G0TWV2_TRYVY</name>
<dbReference type="Gene3D" id="1.10.8.270">
    <property type="entry name" value="putative rabgap domain of human tbc1 domain family member 14 like domains"/>
    <property type="match status" value="1"/>
</dbReference>
<organism evidence="2">
    <name type="scientific">Trypanosoma vivax (strain Y486)</name>
    <dbReference type="NCBI Taxonomy" id="1055687"/>
    <lineage>
        <taxon>Eukaryota</taxon>
        <taxon>Discoba</taxon>
        <taxon>Euglenozoa</taxon>
        <taxon>Kinetoplastea</taxon>
        <taxon>Metakinetoplastina</taxon>
        <taxon>Trypanosomatida</taxon>
        <taxon>Trypanosomatidae</taxon>
        <taxon>Trypanosoma</taxon>
        <taxon>Duttonella</taxon>
    </lineage>
</organism>
<accession>G0TWV2</accession>
<sequence length="412" mass="46837">MLKRMKEIVLGRQVEDGSIADEPGSWVRDVDSSRRKITVKGLQSHTNMLPSCASTSDTTVKKSKALPEEESLSDEACLCEILARDPVPLDELRFISHRGCPAAHRYEVWCYLTGHLQPQKSCRMAVLTRKRQEYASYVQCSYESVDWDAAFRAQDAAAGVVTGVNGLGSSASLLCSAGCASATPLSLPSNSELMMLKQIRKDVPRMSAGVVYLNHRRVQLSMERSLYIWSLRHPACGYVQGMDDFIIPFISVVLANRFCKSKTVVELHSLNEEILDKLFSIDVVSEEEWLHTIEADTYWMVSYEINFSEFAFRWMNCLLLRELNATQSLRLWDTYLADEERDLCTVHVYTCAALLHWWSPSLCKAVDYSVALKFLQNLPTDELSERDLNAIISQSFVMRKVYHHTLSHLRKT</sequence>
<dbReference type="PANTHER" id="PTHR22957">
    <property type="entry name" value="TBC1 DOMAIN FAMILY MEMBER GTPASE-ACTIVATING PROTEIN"/>
    <property type="match status" value="1"/>
</dbReference>
<dbReference type="Pfam" id="PF00566">
    <property type="entry name" value="RabGAP-TBC"/>
    <property type="match status" value="1"/>
</dbReference>
<protein>
    <submittedName>
        <fullName evidence="2">Conserved GTPase activating protein</fullName>
    </submittedName>
</protein>
<dbReference type="GO" id="GO:0005096">
    <property type="term" value="F:GTPase activator activity"/>
    <property type="evidence" value="ECO:0007669"/>
    <property type="project" value="TreeGrafter"/>
</dbReference>
<gene>
    <name evidence="2" type="ORF">TVY486_0602310</name>
</gene>
<dbReference type="AlphaFoldDB" id="G0TWV2"/>
<evidence type="ECO:0000259" key="1">
    <source>
        <dbReference type="PROSITE" id="PS50086"/>
    </source>
</evidence>
<dbReference type="PROSITE" id="PS50086">
    <property type="entry name" value="TBC_RABGAP"/>
    <property type="match status" value="1"/>
</dbReference>
<dbReference type="SUPFAM" id="SSF47923">
    <property type="entry name" value="Ypt/Rab-GAP domain of gyp1p"/>
    <property type="match status" value="2"/>
</dbReference>
<dbReference type="EMBL" id="HE573022">
    <property type="protein sequence ID" value="CCC48440.1"/>
    <property type="molecule type" value="Genomic_DNA"/>
</dbReference>
<dbReference type="InterPro" id="IPR000195">
    <property type="entry name" value="Rab-GAP-TBC_dom"/>
</dbReference>
<reference evidence="2" key="1">
    <citation type="journal article" date="2012" name="Proc. Natl. Acad. Sci. U.S.A.">
        <title>Antigenic diversity is generated by distinct evolutionary mechanisms in African trypanosome species.</title>
        <authorList>
            <person name="Jackson A.P."/>
            <person name="Berry A."/>
            <person name="Aslett M."/>
            <person name="Allison H.C."/>
            <person name="Burton P."/>
            <person name="Vavrova-Anderson J."/>
            <person name="Brown R."/>
            <person name="Browne H."/>
            <person name="Corton N."/>
            <person name="Hauser H."/>
            <person name="Gamble J."/>
            <person name="Gilderthorp R."/>
            <person name="Marcello L."/>
            <person name="McQuillan J."/>
            <person name="Otto T.D."/>
            <person name="Quail M.A."/>
            <person name="Sanders M.J."/>
            <person name="van Tonder A."/>
            <person name="Ginger M.L."/>
            <person name="Field M.C."/>
            <person name="Barry J.D."/>
            <person name="Hertz-Fowler C."/>
            <person name="Berriman M."/>
        </authorList>
    </citation>
    <scope>NUCLEOTIDE SEQUENCE</scope>
    <source>
        <strain evidence="2">Y486</strain>
    </source>
</reference>